<proteinExistence type="predicted"/>
<dbReference type="InterPro" id="IPR055382">
    <property type="entry name" value="DUF7601"/>
</dbReference>
<reference evidence="4 5" key="1">
    <citation type="journal article" date="2011" name="J. Bacteriol.">
        <title>Genome Sequence of Lactobacillus ruminis SPM0211, Isolated from a Fecal Sample from a Healthy Korean.</title>
        <authorList>
            <person name="Lee S."/>
            <person name="Cho Y.J."/>
            <person name="Lee A.H."/>
            <person name="Chun J."/>
            <person name="Ha N.J."/>
            <person name="Ko G."/>
        </authorList>
    </citation>
    <scope>NUCLEOTIDE SEQUENCE [LARGE SCALE GENOMIC DNA]</scope>
    <source>
        <strain evidence="4 5">SPM0211</strain>
    </source>
</reference>
<comment type="caution">
    <text evidence="4">The sequence shown here is derived from an EMBL/GenBank/DDBJ whole genome shotgun (WGS) entry which is preliminary data.</text>
</comment>
<organism evidence="4 5">
    <name type="scientific">Ligilactobacillus ruminis SPM0211</name>
    <dbReference type="NCBI Taxonomy" id="1040964"/>
    <lineage>
        <taxon>Bacteria</taxon>
        <taxon>Bacillati</taxon>
        <taxon>Bacillota</taxon>
        <taxon>Bacilli</taxon>
        <taxon>Lactobacillales</taxon>
        <taxon>Lactobacillaceae</taxon>
        <taxon>Ligilactobacillus</taxon>
    </lineage>
</organism>
<dbReference type="Pfam" id="PF24547">
    <property type="entry name" value="DUF7601"/>
    <property type="match status" value="1"/>
</dbReference>
<dbReference type="Gene3D" id="2.60.40.1140">
    <property type="entry name" value="Collagen-binding surface protein Cna, B-type domain"/>
    <property type="match status" value="1"/>
</dbReference>
<dbReference type="Gene3D" id="2.60.40.3050">
    <property type="match status" value="1"/>
</dbReference>
<evidence type="ECO:0000313" key="4">
    <source>
        <dbReference type="EMBL" id="EGM51140.1"/>
    </source>
</evidence>
<feature type="domain" description="DUF7601" evidence="3">
    <location>
        <begin position="152"/>
        <end position="254"/>
    </location>
</feature>
<feature type="transmembrane region" description="Helical" evidence="1">
    <location>
        <begin position="318"/>
        <end position="340"/>
    </location>
</feature>
<dbReference type="EMBL" id="AFOJ01000006">
    <property type="protein sequence ID" value="EGM51140.1"/>
    <property type="molecule type" value="Genomic_DNA"/>
</dbReference>
<name>F7R184_9LACO</name>
<feature type="domain" description="Streptococcal pilin isopeptide linkage" evidence="2">
    <location>
        <begin position="45"/>
        <end position="146"/>
    </location>
</feature>
<dbReference type="InterPro" id="IPR022464">
    <property type="entry name" value="Strep_pil_isopept_link"/>
</dbReference>
<dbReference type="AlphaFoldDB" id="F7R184"/>
<evidence type="ECO:0000256" key="1">
    <source>
        <dbReference type="SAM" id="Phobius"/>
    </source>
</evidence>
<evidence type="ECO:0000259" key="3">
    <source>
        <dbReference type="Pfam" id="PF24547"/>
    </source>
</evidence>
<evidence type="ECO:0000313" key="5">
    <source>
        <dbReference type="Proteomes" id="UP000002971"/>
    </source>
</evidence>
<evidence type="ECO:0000259" key="2">
    <source>
        <dbReference type="Pfam" id="PF12892"/>
    </source>
</evidence>
<accession>F7R184</accession>
<sequence length="345" mass="38160">MFESSAFSSENDVPAVEGKDGKYTVHHVLRAARGMRAFIPQHLVEFEVKKETPDAPDVSIGKVRVDYDSSQNLKGSTRLSFGTFTRAGEYSYVLSEKKNNISGMEQSSAKYRLRVQVSSDGNGKLKIKCVTAETDGKKRDKIEFTDVIRKKGGLSISMNVQGDSADKQKEFPIVFKLSKAKTYDGNGIAEAIIENRDSKEKRKIRVAYGDQKQVSLKHGDVLRVVLPIGTGYWAYQKCERDGYSPDVWSSDGDSTPYSDSAGDGKYDFGLTNGCKGNGGLMDSMSKDVFLRGLDAKINVTNVFNGKKVSLIKTWPDDYLGFEIIGVIVVICVIMGVAIVVRRRRL</sequence>
<dbReference type="NCBIfam" id="TIGR03786">
    <property type="entry name" value="strep_pil_rpt"/>
    <property type="match status" value="1"/>
</dbReference>
<gene>
    <name evidence="4" type="ORF">LRU_01452</name>
</gene>
<dbReference type="Proteomes" id="UP000002971">
    <property type="component" value="Unassembled WGS sequence"/>
</dbReference>
<protein>
    <submittedName>
        <fullName evidence="4">Uncharacterized protein</fullName>
    </submittedName>
</protein>
<keyword evidence="1" id="KW-0472">Membrane</keyword>
<keyword evidence="1" id="KW-1133">Transmembrane helix</keyword>
<dbReference type="InterPro" id="IPR038174">
    <property type="entry name" value="Strep_pil_link_sf"/>
</dbReference>
<keyword evidence="1" id="KW-0812">Transmembrane</keyword>
<dbReference type="Pfam" id="PF12892">
    <property type="entry name" value="FctA"/>
    <property type="match status" value="1"/>
</dbReference>